<protein>
    <submittedName>
        <fullName evidence="3">Uncharacterized protein</fullName>
    </submittedName>
</protein>
<dbReference type="Proteomes" id="UP000030746">
    <property type="component" value="Unassembled WGS sequence"/>
</dbReference>
<evidence type="ECO:0000256" key="1">
    <source>
        <dbReference type="SAM" id="Coils"/>
    </source>
</evidence>
<dbReference type="RefSeq" id="XP_009057546.1">
    <property type="nucleotide sequence ID" value="XM_009059298.1"/>
</dbReference>
<dbReference type="GeneID" id="20239346"/>
<keyword evidence="2" id="KW-0732">Signal</keyword>
<name>V4A5C3_LOTGI</name>
<accession>V4A5C3</accession>
<keyword evidence="4" id="KW-1185">Reference proteome</keyword>
<dbReference type="HOGENOM" id="CLU_1505142_0_0_1"/>
<feature type="chain" id="PRO_5004716388" evidence="2">
    <location>
        <begin position="33"/>
        <end position="179"/>
    </location>
</feature>
<gene>
    <name evidence="3" type="ORF">LOTGIDRAFT_163239</name>
</gene>
<evidence type="ECO:0000256" key="2">
    <source>
        <dbReference type="SAM" id="SignalP"/>
    </source>
</evidence>
<proteinExistence type="predicted"/>
<dbReference type="Gene3D" id="1.10.287.1490">
    <property type="match status" value="1"/>
</dbReference>
<feature type="coiled-coil region" evidence="1">
    <location>
        <begin position="63"/>
        <end position="127"/>
    </location>
</feature>
<organism evidence="3 4">
    <name type="scientific">Lottia gigantea</name>
    <name type="common">Giant owl limpet</name>
    <dbReference type="NCBI Taxonomy" id="225164"/>
    <lineage>
        <taxon>Eukaryota</taxon>
        <taxon>Metazoa</taxon>
        <taxon>Spiralia</taxon>
        <taxon>Lophotrochozoa</taxon>
        <taxon>Mollusca</taxon>
        <taxon>Gastropoda</taxon>
        <taxon>Patellogastropoda</taxon>
        <taxon>Lottioidea</taxon>
        <taxon>Lottiidae</taxon>
        <taxon>Lottia</taxon>
    </lineage>
</organism>
<dbReference type="AlphaFoldDB" id="V4A5C3"/>
<keyword evidence="1" id="KW-0175">Coiled coil</keyword>
<reference evidence="3 4" key="1">
    <citation type="journal article" date="2013" name="Nature">
        <title>Insights into bilaterian evolution from three spiralian genomes.</title>
        <authorList>
            <person name="Simakov O."/>
            <person name="Marletaz F."/>
            <person name="Cho S.J."/>
            <person name="Edsinger-Gonzales E."/>
            <person name="Havlak P."/>
            <person name="Hellsten U."/>
            <person name="Kuo D.H."/>
            <person name="Larsson T."/>
            <person name="Lv J."/>
            <person name="Arendt D."/>
            <person name="Savage R."/>
            <person name="Osoegawa K."/>
            <person name="de Jong P."/>
            <person name="Grimwood J."/>
            <person name="Chapman J.A."/>
            <person name="Shapiro H."/>
            <person name="Aerts A."/>
            <person name="Otillar R.P."/>
            <person name="Terry A.Y."/>
            <person name="Boore J.L."/>
            <person name="Grigoriev I.V."/>
            <person name="Lindberg D.R."/>
            <person name="Seaver E.C."/>
            <person name="Weisblat D.A."/>
            <person name="Putnam N.H."/>
            <person name="Rokhsar D.S."/>
        </authorList>
    </citation>
    <scope>NUCLEOTIDE SEQUENCE [LARGE SCALE GENOMIC DNA]</scope>
</reference>
<sequence length="179" mass="19888">MASTKGSSSKGMKTENILCLLILSSQLIAICGDVEQNPGPLSTRQGQISKSGEVVYPTPTDNVIELTSLVQSLKADISNLRSEIKDLKDEVKDLNIKEEVIKIREEVTELKMDSKSMKSKIDSTENREKQKNLILYGVKEVVEGVEDCEKLCLINILLTVVFKEILMVNTHVLHTMALV</sequence>
<dbReference type="OrthoDB" id="5960234at2759"/>
<dbReference type="CTD" id="20239346"/>
<dbReference type="KEGG" id="lgi:LOTGIDRAFT_163239"/>
<evidence type="ECO:0000313" key="3">
    <source>
        <dbReference type="EMBL" id="ESO91877.1"/>
    </source>
</evidence>
<dbReference type="EMBL" id="KB202199">
    <property type="protein sequence ID" value="ESO91877.1"/>
    <property type="molecule type" value="Genomic_DNA"/>
</dbReference>
<evidence type="ECO:0000313" key="4">
    <source>
        <dbReference type="Proteomes" id="UP000030746"/>
    </source>
</evidence>
<feature type="signal peptide" evidence="2">
    <location>
        <begin position="1"/>
        <end position="32"/>
    </location>
</feature>